<evidence type="ECO:0000256" key="1">
    <source>
        <dbReference type="ARBA" id="ARBA00004370"/>
    </source>
</evidence>
<dbReference type="OrthoDB" id="9770329at2"/>
<proteinExistence type="predicted"/>
<comment type="subcellular location">
    <subcellularLocation>
        <location evidence="1">Membrane</location>
    </subcellularLocation>
</comment>
<keyword evidence="2 5" id="KW-0812">Transmembrane</keyword>
<evidence type="ECO:0000256" key="2">
    <source>
        <dbReference type="ARBA" id="ARBA00022692"/>
    </source>
</evidence>
<keyword evidence="3 5" id="KW-1133">Transmembrane helix</keyword>
<dbReference type="Pfam" id="PF04116">
    <property type="entry name" value="FA_hydroxylase"/>
    <property type="match status" value="1"/>
</dbReference>
<gene>
    <name evidence="7" type="ORF">EV685_3489</name>
</gene>
<evidence type="ECO:0000259" key="6">
    <source>
        <dbReference type="Pfam" id="PF04116"/>
    </source>
</evidence>
<evidence type="ECO:0000313" key="7">
    <source>
        <dbReference type="EMBL" id="RZS52297.1"/>
    </source>
</evidence>
<keyword evidence="8" id="KW-1185">Reference proteome</keyword>
<feature type="transmembrane region" description="Helical" evidence="5">
    <location>
        <begin position="138"/>
        <end position="164"/>
    </location>
</feature>
<dbReference type="AlphaFoldDB" id="A0A4Q7LFC6"/>
<reference evidence="7 8" key="1">
    <citation type="submission" date="2019-02" db="EMBL/GenBank/DDBJ databases">
        <title>Genomic Encyclopedia of Type Strains, Phase IV (KMG-IV): sequencing the most valuable type-strain genomes for metagenomic binning, comparative biology and taxonomic classification.</title>
        <authorList>
            <person name="Goeker M."/>
        </authorList>
    </citation>
    <scope>NUCLEOTIDE SEQUENCE [LARGE SCALE GENOMIC DNA]</scope>
    <source>
        <strain evidence="7 8">DSM 10617</strain>
    </source>
</reference>
<dbReference type="Proteomes" id="UP000293433">
    <property type="component" value="Unassembled WGS sequence"/>
</dbReference>
<dbReference type="PANTHER" id="PTHR11863">
    <property type="entry name" value="STEROL DESATURASE"/>
    <property type="match status" value="1"/>
</dbReference>
<name>A0A4Q7LFC6_9BURK</name>
<feature type="transmembrane region" description="Helical" evidence="5">
    <location>
        <begin position="74"/>
        <end position="95"/>
    </location>
</feature>
<feature type="transmembrane region" description="Helical" evidence="5">
    <location>
        <begin position="43"/>
        <end position="62"/>
    </location>
</feature>
<organism evidence="7 8">
    <name type="scientific">Sphaerotilus mobilis</name>
    <dbReference type="NCBI Taxonomy" id="47994"/>
    <lineage>
        <taxon>Bacteria</taxon>
        <taxon>Pseudomonadati</taxon>
        <taxon>Pseudomonadota</taxon>
        <taxon>Betaproteobacteria</taxon>
        <taxon>Burkholderiales</taxon>
        <taxon>Sphaerotilaceae</taxon>
        <taxon>Sphaerotilus</taxon>
    </lineage>
</organism>
<dbReference type="InterPro" id="IPR050307">
    <property type="entry name" value="Sterol_Desaturase_Related"/>
</dbReference>
<evidence type="ECO:0000256" key="3">
    <source>
        <dbReference type="ARBA" id="ARBA00022989"/>
    </source>
</evidence>
<dbReference type="GO" id="GO:0016491">
    <property type="term" value="F:oxidoreductase activity"/>
    <property type="evidence" value="ECO:0007669"/>
    <property type="project" value="InterPro"/>
</dbReference>
<evidence type="ECO:0000256" key="5">
    <source>
        <dbReference type="SAM" id="Phobius"/>
    </source>
</evidence>
<dbReference type="GO" id="GO:0008610">
    <property type="term" value="P:lipid biosynthetic process"/>
    <property type="evidence" value="ECO:0007669"/>
    <property type="project" value="InterPro"/>
</dbReference>
<evidence type="ECO:0000256" key="4">
    <source>
        <dbReference type="ARBA" id="ARBA00023136"/>
    </source>
</evidence>
<dbReference type="RefSeq" id="WP_130483283.1">
    <property type="nucleotide sequence ID" value="NZ_SGWV01000011.1"/>
</dbReference>
<feature type="domain" description="Fatty acid hydroxylase" evidence="6">
    <location>
        <begin position="181"/>
        <end position="308"/>
    </location>
</feature>
<dbReference type="GO" id="GO:0005506">
    <property type="term" value="F:iron ion binding"/>
    <property type="evidence" value="ECO:0007669"/>
    <property type="project" value="InterPro"/>
</dbReference>
<keyword evidence="4 5" id="KW-0472">Membrane</keyword>
<feature type="transmembrane region" description="Helical" evidence="5">
    <location>
        <begin position="170"/>
        <end position="191"/>
    </location>
</feature>
<protein>
    <submittedName>
        <fullName evidence="7">Sterol desaturase/sphingolipid hydroxylase (Fatty acid hydroxylase superfamily)</fullName>
    </submittedName>
</protein>
<dbReference type="EMBL" id="SGWV01000011">
    <property type="protein sequence ID" value="RZS52297.1"/>
    <property type="molecule type" value="Genomic_DNA"/>
</dbReference>
<dbReference type="GO" id="GO:0016020">
    <property type="term" value="C:membrane"/>
    <property type="evidence" value="ECO:0007669"/>
    <property type="project" value="UniProtKB-SubCell"/>
</dbReference>
<sequence>MDDSHFGVRNKRGDWAPNGRREVAPFWAWPPQLIKVLKWLPGYVWPWNAFHMTTALLWWFFVVPDVDTLQTLDWGWPALLLAANWVGCLIWYGAFEWRLYRQRAQGSRFKYHHKFPSESPSDVFWFKSQNLDNFLRSFLISIPLWTLVQVIFLWCWANGIGAWLTWDEHALWLTLLVLLSPALHEVHFYAIHRLIHTPTLYKWIHSIHHNSVNPSPISSLSMHPVEAFLYHAVALWHLVIPSNPVVAMFQLHAAGFGAVNGHIGFDRIELGGEQTMQSHAFLHHLHHKHFEVNFGGDGLVPLDLWLGTWHDGSKDGERQMQARYERKLARMNAGKAS</sequence>
<evidence type="ECO:0000313" key="8">
    <source>
        <dbReference type="Proteomes" id="UP000293433"/>
    </source>
</evidence>
<comment type="caution">
    <text evidence="7">The sequence shown here is derived from an EMBL/GenBank/DDBJ whole genome shotgun (WGS) entry which is preliminary data.</text>
</comment>
<accession>A0A4Q7LFC6</accession>
<dbReference type="InterPro" id="IPR006694">
    <property type="entry name" value="Fatty_acid_hydroxylase"/>
</dbReference>